<dbReference type="GO" id="GO:0009103">
    <property type="term" value="P:lipopolysaccharide biosynthetic process"/>
    <property type="evidence" value="ECO:0007669"/>
    <property type="project" value="TreeGrafter"/>
</dbReference>
<keyword evidence="6 8" id="KW-0472">Membrane</keyword>
<proteinExistence type="predicted"/>
<dbReference type="GO" id="GO:0016780">
    <property type="term" value="F:phosphotransferase activity, for other substituted phosphate groups"/>
    <property type="evidence" value="ECO:0007669"/>
    <property type="project" value="InterPro"/>
</dbReference>
<feature type="transmembrane region" description="Helical" evidence="8">
    <location>
        <begin position="206"/>
        <end position="225"/>
    </location>
</feature>
<dbReference type="STRING" id="1802060.A2957_01015"/>
<dbReference type="InterPro" id="IPR000715">
    <property type="entry name" value="Glycosyl_transferase_4"/>
</dbReference>
<evidence type="ECO:0000256" key="8">
    <source>
        <dbReference type="SAM" id="Phobius"/>
    </source>
</evidence>
<feature type="binding site" evidence="7">
    <location>
        <position position="142"/>
    </location>
    <ligand>
        <name>Mg(2+)</name>
        <dbReference type="ChEBI" id="CHEBI:18420"/>
    </ligand>
</feature>
<keyword evidence="7" id="KW-0460">Magnesium</keyword>
<organism evidence="9 10">
    <name type="scientific">Candidatus Roizmanbacteria bacterium RIFCSPLOWO2_01_FULL_38_11</name>
    <dbReference type="NCBI Taxonomy" id="1802060"/>
    <lineage>
        <taxon>Bacteria</taxon>
        <taxon>Candidatus Roizmaniibacteriota</taxon>
    </lineage>
</organism>
<keyword evidence="4 8" id="KW-0812">Transmembrane</keyword>
<feature type="transmembrane region" description="Helical" evidence="8">
    <location>
        <begin position="21"/>
        <end position="42"/>
    </location>
</feature>
<evidence type="ECO:0000256" key="5">
    <source>
        <dbReference type="ARBA" id="ARBA00022989"/>
    </source>
</evidence>
<feature type="transmembrane region" description="Helical" evidence="8">
    <location>
        <begin position="177"/>
        <end position="199"/>
    </location>
</feature>
<feature type="transmembrane region" description="Helical" evidence="8">
    <location>
        <begin position="153"/>
        <end position="171"/>
    </location>
</feature>
<dbReference type="AlphaFoldDB" id="A0A1F7IN39"/>
<feature type="transmembrane region" description="Helical" evidence="8">
    <location>
        <begin position="278"/>
        <end position="296"/>
    </location>
</feature>
<feature type="transmembrane region" description="Helical" evidence="8">
    <location>
        <begin position="231"/>
        <end position="247"/>
    </location>
</feature>
<evidence type="ECO:0000256" key="2">
    <source>
        <dbReference type="ARBA" id="ARBA00022475"/>
    </source>
</evidence>
<dbReference type="PANTHER" id="PTHR22926">
    <property type="entry name" value="PHOSPHO-N-ACETYLMURAMOYL-PENTAPEPTIDE-TRANSFERASE"/>
    <property type="match status" value="1"/>
</dbReference>
<name>A0A1F7IN39_9BACT</name>
<comment type="cofactor">
    <cofactor evidence="7">
        <name>Mg(2+)</name>
        <dbReference type="ChEBI" id="CHEBI:18420"/>
    </cofactor>
</comment>
<dbReference type="Pfam" id="PF00953">
    <property type="entry name" value="Glycos_transf_4"/>
    <property type="match status" value="1"/>
</dbReference>
<gene>
    <name evidence="9" type="ORF">A2957_01015</name>
</gene>
<keyword evidence="7" id="KW-0479">Metal-binding</keyword>
<feature type="transmembrane region" description="Helical" evidence="8">
    <location>
        <begin position="77"/>
        <end position="97"/>
    </location>
</feature>
<evidence type="ECO:0000256" key="7">
    <source>
        <dbReference type="PIRSR" id="PIRSR600715-1"/>
    </source>
</evidence>
<dbReference type="EMBL" id="MGAK01000012">
    <property type="protein sequence ID" value="OGK44804.1"/>
    <property type="molecule type" value="Genomic_DNA"/>
</dbReference>
<dbReference type="GO" id="GO:0046872">
    <property type="term" value="F:metal ion binding"/>
    <property type="evidence" value="ECO:0007669"/>
    <property type="project" value="UniProtKB-KW"/>
</dbReference>
<evidence type="ECO:0000256" key="3">
    <source>
        <dbReference type="ARBA" id="ARBA00022679"/>
    </source>
</evidence>
<evidence type="ECO:0000256" key="4">
    <source>
        <dbReference type="ARBA" id="ARBA00022692"/>
    </source>
</evidence>
<protein>
    <recommendedName>
        <fullName evidence="11">Undecaprenyl-phosphate alpha-N-acetylglucosaminyl 1-phosphate transferase</fullName>
    </recommendedName>
</protein>
<dbReference type="GO" id="GO:0071555">
    <property type="term" value="P:cell wall organization"/>
    <property type="evidence" value="ECO:0007669"/>
    <property type="project" value="TreeGrafter"/>
</dbReference>
<keyword evidence="2" id="KW-1003">Cell membrane</keyword>
<evidence type="ECO:0000256" key="6">
    <source>
        <dbReference type="ARBA" id="ARBA00023136"/>
    </source>
</evidence>
<keyword evidence="3" id="KW-0808">Transferase</keyword>
<feature type="transmembrane region" description="Helical" evidence="8">
    <location>
        <begin position="302"/>
        <end position="319"/>
    </location>
</feature>
<sequence length="332" mass="36948">RRLKLLDDVTKRKHPANTHKGIIPRAGGLAIFVGIFIAAILFIEVNKIIFGVLLGASLIVLIGLIDDYLDLSPYLRFILNIIVVLIVIFFGLGIPYLTNPFGGVIRLDTFTIPIDFFGHHTFLLFANLFSLIWIVGMINFINWSSGVDGQMSGFVGISCFFLGILAFRFTGHDISSVQVALLAFITGGAFLGFLPWNFYPQKIMPGYSGGALGGFMLGVLSILSWGKIGTLALVLSVPLVDAFYVIARRLRHRQSPFRGDAGHFHHRLLEIGWGRRRIAVFYWLVSLMFGFGALLFQREQKVLGILIVTIMLAVFILIIEKVKVRVQQPPLS</sequence>
<comment type="subcellular location">
    <subcellularLocation>
        <location evidence="1">Cell membrane</location>
        <topology evidence="1">Multi-pass membrane protein</topology>
    </subcellularLocation>
</comment>
<dbReference type="PANTHER" id="PTHR22926:SF3">
    <property type="entry name" value="UNDECAPRENYL-PHOSPHATE ALPHA-N-ACETYLGLUCOSAMINYL 1-PHOSPHATE TRANSFERASE"/>
    <property type="match status" value="1"/>
</dbReference>
<accession>A0A1F7IN39</accession>
<feature type="non-terminal residue" evidence="9">
    <location>
        <position position="1"/>
    </location>
</feature>
<evidence type="ECO:0000313" key="10">
    <source>
        <dbReference type="Proteomes" id="UP000179072"/>
    </source>
</evidence>
<reference evidence="9 10" key="1">
    <citation type="journal article" date="2016" name="Nat. Commun.">
        <title>Thousands of microbial genomes shed light on interconnected biogeochemical processes in an aquifer system.</title>
        <authorList>
            <person name="Anantharaman K."/>
            <person name="Brown C.T."/>
            <person name="Hug L.A."/>
            <person name="Sharon I."/>
            <person name="Castelle C.J."/>
            <person name="Probst A.J."/>
            <person name="Thomas B.C."/>
            <person name="Singh A."/>
            <person name="Wilkins M.J."/>
            <person name="Karaoz U."/>
            <person name="Brodie E.L."/>
            <person name="Williams K.H."/>
            <person name="Hubbard S.S."/>
            <person name="Banfield J.F."/>
        </authorList>
    </citation>
    <scope>NUCLEOTIDE SEQUENCE [LARGE SCALE GENOMIC DNA]</scope>
</reference>
<feature type="transmembrane region" description="Helical" evidence="8">
    <location>
        <begin position="117"/>
        <end position="141"/>
    </location>
</feature>
<evidence type="ECO:0008006" key="11">
    <source>
        <dbReference type="Google" id="ProtNLM"/>
    </source>
</evidence>
<evidence type="ECO:0000313" key="9">
    <source>
        <dbReference type="EMBL" id="OGK44804.1"/>
    </source>
</evidence>
<dbReference type="Proteomes" id="UP000179072">
    <property type="component" value="Unassembled WGS sequence"/>
</dbReference>
<keyword evidence="5 8" id="KW-1133">Transmembrane helix</keyword>
<evidence type="ECO:0000256" key="1">
    <source>
        <dbReference type="ARBA" id="ARBA00004651"/>
    </source>
</evidence>
<comment type="caution">
    <text evidence="9">The sequence shown here is derived from an EMBL/GenBank/DDBJ whole genome shotgun (WGS) entry which is preliminary data.</text>
</comment>
<dbReference type="GO" id="GO:0044038">
    <property type="term" value="P:cell wall macromolecule biosynthetic process"/>
    <property type="evidence" value="ECO:0007669"/>
    <property type="project" value="TreeGrafter"/>
</dbReference>
<dbReference type="GO" id="GO:0005886">
    <property type="term" value="C:plasma membrane"/>
    <property type="evidence" value="ECO:0007669"/>
    <property type="project" value="UniProtKB-SubCell"/>
</dbReference>
<feature type="transmembrane region" description="Helical" evidence="8">
    <location>
        <begin position="48"/>
        <end position="65"/>
    </location>
</feature>
<dbReference type="CDD" id="cd06853">
    <property type="entry name" value="GT_WecA_like"/>
    <property type="match status" value="1"/>
</dbReference>